<feature type="chain" id="PRO_5039609430" evidence="8">
    <location>
        <begin position="21"/>
        <end position="668"/>
    </location>
</feature>
<dbReference type="PROSITE" id="PS51885">
    <property type="entry name" value="NEPRILYSIN"/>
    <property type="match status" value="1"/>
</dbReference>
<feature type="domain" description="Peptidase M13 N-terminal" evidence="10">
    <location>
        <begin position="37"/>
        <end position="417"/>
    </location>
</feature>
<sequence length="668" mass="74201">MKKKWLSFLTAAALAFGMFAAPVTAAASEPDLAAARQDFYEAVNEEELEQMEIPADSGQVSQFTLIQDEIDAELESYIRECAANLDSLDEAGGEYQLGALYLCALDTAARDMYGYGTVVNDYLKRVENAESAEELLDICMEMDRTYSITTLIGAGYTADMKNVDENILAANGLKLPLSKAYWTGTDESSAGMRTLFHQFISRLYEINGKSAEEADRLAAQMCGVYQSLAPSQANPEDYYDPDKMYNVCLVSDLPAFFNGKLSLETFCSLYEAEPEDKVMISEPVFMAAAGSLMTEENLPLLKELVKCSIYRKFSEVSDTASLDALLAFNQQAYGLEEKESLEKAALSLVQGNLSELCSRVYVENYFDESSKEDVSSMAEEILGVFRSRLVSNTWMQEETKKEAIRKVDSMTVNVGYPDEWPSYMEQIRIIPPSRGGNLIDNVLNCNRLAMQTNIETRDEGGMDPTDWSGIATFEVNAFYQPSCNAIFFPAAILRGTFYDKDRSRAENLGGIGAVIGHEITHAFDNSGALYDEKGNYRNWWTDEDFETFHQLSGKVVDYYNGYECAGLPVNGAQTLGENIADLGGVSAVTELALSRGLELSGLYKQYAKIWATKETPEITYYLAIADVHAPSKVRVNAVLSAMPEFYEVFDVTEGDGMYQLPENRPGIW</sequence>
<name>A0A9D2SRU8_9FIRM</name>
<evidence type="ECO:0000256" key="1">
    <source>
        <dbReference type="ARBA" id="ARBA00001947"/>
    </source>
</evidence>
<dbReference type="Gene3D" id="1.10.1380.10">
    <property type="entry name" value="Neutral endopeptidase , domain2"/>
    <property type="match status" value="1"/>
</dbReference>
<dbReference type="GO" id="GO:0004222">
    <property type="term" value="F:metalloendopeptidase activity"/>
    <property type="evidence" value="ECO:0007669"/>
    <property type="project" value="InterPro"/>
</dbReference>
<accession>A0A9D2SRU8</accession>
<dbReference type="Gene3D" id="3.40.390.10">
    <property type="entry name" value="Collagenase (Catalytic Domain)"/>
    <property type="match status" value="1"/>
</dbReference>
<keyword evidence="6" id="KW-0862">Zinc</keyword>
<feature type="signal peptide" evidence="8">
    <location>
        <begin position="1"/>
        <end position="20"/>
    </location>
</feature>
<dbReference type="Pfam" id="PF05649">
    <property type="entry name" value="Peptidase_M13_N"/>
    <property type="match status" value="1"/>
</dbReference>
<dbReference type="PRINTS" id="PR00786">
    <property type="entry name" value="NEPRILYSIN"/>
</dbReference>
<comment type="similarity">
    <text evidence="2">Belongs to the peptidase M13 family.</text>
</comment>
<evidence type="ECO:0000256" key="4">
    <source>
        <dbReference type="ARBA" id="ARBA00022723"/>
    </source>
</evidence>
<comment type="cofactor">
    <cofactor evidence="1">
        <name>Zn(2+)</name>
        <dbReference type="ChEBI" id="CHEBI:29105"/>
    </cofactor>
</comment>
<comment type="caution">
    <text evidence="11">The sequence shown here is derived from an EMBL/GenBank/DDBJ whole genome shotgun (WGS) entry which is preliminary data.</text>
</comment>
<dbReference type="PANTHER" id="PTHR11733">
    <property type="entry name" value="ZINC METALLOPROTEASE FAMILY M13 NEPRILYSIN-RELATED"/>
    <property type="match status" value="1"/>
</dbReference>
<gene>
    <name evidence="11" type="ORF">H9761_12720</name>
</gene>
<keyword evidence="7" id="KW-0482">Metalloprotease</keyword>
<dbReference type="AlphaFoldDB" id="A0A9D2SRU8"/>
<evidence type="ECO:0000256" key="5">
    <source>
        <dbReference type="ARBA" id="ARBA00022801"/>
    </source>
</evidence>
<evidence type="ECO:0000256" key="8">
    <source>
        <dbReference type="SAM" id="SignalP"/>
    </source>
</evidence>
<feature type="domain" description="Peptidase M13 C-terminal" evidence="9">
    <location>
        <begin position="476"/>
        <end position="663"/>
    </location>
</feature>
<dbReference type="Pfam" id="PF01431">
    <property type="entry name" value="Peptidase_M13"/>
    <property type="match status" value="1"/>
</dbReference>
<dbReference type="GO" id="GO:0005886">
    <property type="term" value="C:plasma membrane"/>
    <property type="evidence" value="ECO:0007669"/>
    <property type="project" value="TreeGrafter"/>
</dbReference>
<dbReference type="Proteomes" id="UP000823891">
    <property type="component" value="Unassembled WGS sequence"/>
</dbReference>
<evidence type="ECO:0000256" key="7">
    <source>
        <dbReference type="ARBA" id="ARBA00023049"/>
    </source>
</evidence>
<evidence type="ECO:0000256" key="6">
    <source>
        <dbReference type="ARBA" id="ARBA00022833"/>
    </source>
</evidence>
<keyword evidence="5" id="KW-0378">Hydrolase</keyword>
<reference evidence="11" key="2">
    <citation type="submission" date="2021-04" db="EMBL/GenBank/DDBJ databases">
        <authorList>
            <person name="Gilroy R."/>
        </authorList>
    </citation>
    <scope>NUCLEOTIDE SEQUENCE</scope>
    <source>
        <strain evidence="11">USAMLcec2-132</strain>
    </source>
</reference>
<evidence type="ECO:0000313" key="11">
    <source>
        <dbReference type="EMBL" id="HJC24556.1"/>
    </source>
</evidence>
<dbReference type="InterPro" id="IPR018497">
    <property type="entry name" value="Peptidase_M13_C"/>
</dbReference>
<dbReference type="GO" id="GO:0046872">
    <property type="term" value="F:metal ion binding"/>
    <property type="evidence" value="ECO:0007669"/>
    <property type="project" value="UniProtKB-KW"/>
</dbReference>
<keyword evidence="4" id="KW-0479">Metal-binding</keyword>
<evidence type="ECO:0000259" key="9">
    <source>
        <dbReference type="Pfam" id="PF01431"/>
    </source>
</evidence>
<keyword evidence="3" id="KW-0645">Protease</keyword>
<evidence type="ECO:0000256" key="2">
    <source>
        <dbReference type="ARBA" id="ARBA00007357"/>
    </source>
</evidence>
<evidence type="ECO:0000313" key="12">
    <source>
        <dbReference type="Proteomes" id="UP000823891"/>
    </source>
</evidence>
<reference evidence="11" key="1">
    <citation type="journal article" date="2021" name="PeerJ">
        <title>Extensive microbial diversity within the chicken gut microbiome revealed by metagenomics and culture.</title>
        <authorList>
            <person name="Gilroy R."/>
            <person name="Ravi A."/>
            <person name="Getino M."/>
            <person name="Pursley I."/>
            <person name="Horton D.L."/>
            <person name="Alikhan N.F."/>
            <person name="Baker D."/>
            <person name="Gharbi K."/>
            <person name="Hall N."/>
            <person name="Watson M."/>
            <person name="Adriaenssens E.M."/>
            <person name="Foster-Nyarko E."/>
            <person name="Jarju S."/>
            <person name="Secka A."/>
            <person name="Antonio M."/>
            <person name="Oren A."/>
            <person name="Chaudhuri R.R."/>
            <person name="La Ragione R."/>
            <person name="Hildebrand F."/>
            <person name="Pallen M.J."/>
        </authorList>
    </citation>
    <scope>NUCLEOTIDE SEQUENCE</scope>
    <source>
        <strain evidence="11">USAMLcec2-132</strain>
    </source>
</reference>
<organism evidence="11 12">
    <name type="scientific">Candidatus Eisenbergiella merdavium</name>
    <dbReference type="NCBI Taxonomy" id="2838551"/>
    <lineage>
        <taxon>Bacteria</taxon>
        <taxon>Bacillati</taxon>
        <taxon>Bacillota</taxon>
        <taxon>Clostridia</taxon>
        <taxon>Lachnospirales</taxon>
        <taxon>Lachnospiraceae</taxon>
        <taxon>Eisenbergiella</taxon>
    </lineage>
</organism>
<dbReference type="EMBL" id="DWWS01000045">
    <property type="protein sequence ID" value="HJC24556.1"/>
    <property type="molecule type" value="Genomic_DNA"/>
</dbReference>
<dbReference type="PANTHER" id="PTHR11733:SF167">
    <property type="entry name" value="FI17812P1-RELATED"/>
    <property type="match status" value="1"/>
</dbReference>
<dbReference type="InterPro" id="IPR042089">
    <property type="entry name" value="Peptidase_M13_dom_2"/>
</dbReference>
<dbReference type="CDD" id="cd08662">
    <property type="entry name" value="M13"/>
    <property type="match status" value="1"/>
</dbReference>
<dbReference type="InterPro" id="IPR008753">
    <property type="entry name" value="Peptidase_M13_N"/>
</dbReference>
<protein>
    <submittedName>
        <fullName evidence="11">M13 family metallopeptidase</fullName>
    </submittedName>
</protein>
<evidence type="ECO:0000259" key="10">
    <source>
        <dbReference type="Pfam" id="PF05649"/>
    </source>
</evidence>
<keyword evidence="8" id="KW-0732">Signal</keyword>
<evidence type="ECO:0000256" key="3">
    <source>
        <dbReference type="ARBA" id="ARBA00022670"/>
    </source>
</evidence>
<proteinExistence type="inferred from homology"/>
<dbReference type="GO" id="GO:0016485">
    <property type="term" value="P:protein processing"/>
    <property type="evidence" value="ECO:0007669"/>
    <property type="project" value="TreeGrafter"/>
</dbReference>
<dbReference type="InterPro" id="IPR024079">
    <property type="entry name" value="MetalloPept_cat_dom_sf"/>
</dbReference>
<dbReference type="SUPFAM" id="SSF55486">
    <property type="entry name" value="Metalloproteases ('zincins'), catalytic domain"/>
    <property type="match status" value="1"/>
</dbReference>
<dbReference type="InterPro" id="IPR000718">
    <property type="entry name" value="Peptidase_M13"/>
</dbReference>